<dbReference type="Proteomes" id="UP001144978">
    <property type="component" value="Unassembled WGS sequence"/>
</dbReference>
<name>A0ACC1QBT3_9APHY</name>
<organism evidence="1 2">
    <name type="scientific">Trametes sanguinea</name>
    <dbReference type="NCBI Taxonomy" id="158606"/>
    <lineage>
        <taxon>Eukaryota</taxon>
        <taxon>Fungi</taxon>
        <taxon>Dikarya</taxon>
        <taxon>Basidiomycota</taxon>
        <taxon>Agaricomycotina</taxon>
        <taxon>Agaricomycetes</taxon>
        <taxon>Polyporales</taxon>
        <taxon>Polyporaceae</taxon>
        <taxon>Trametes</taxon>
    </lineage>
</organism>
<dbReference type="EMBL" id="JANSHE010000015">
    <property type="protein sequence ID" value="KAJ3019268.1"/>
    <property type="molecule type" value="Genomic_DNA"/>
</dbReference>
<evidence type="ECO:0000313" key="2">
    <source>
        <dbReference type="Proteomes" id="UP001144978"/>
    </source>
</evidence>
<gene>
    <name evidence="1" type="ORF">NUW54_g127</name>
</gene>
<sequence>MTVLPACPGFLDLPPCHSALCKPGLDVLQEEPYNASPCNVPRPLEPVAGDDSLRSLSVAARFPDISQQLAILRRTMSAMPITFLPIVSGFDFRHSHDWAQLADRVADWFIAVVDDPRSEVSR</sequence>
<keyword evidence="2" id="KW-1185">Reference proteome</keyword>
<accession>A0ACC1QBT3</accession>
<proteinExistence type="predicted"/>
<reference evidence="1" key="1">
    <citation type="submission" date="2022-08" db="EMBL/GenBank/DDBJ databases">
        <title>Genome Sequence of Pycnoporus sanguineus.</title>
        <authorList>
            <person name="Buettner E."/>
        </authorList>
    </citation>
    <scope>NUCLEOTIDE SEQUENCE</scope>
    <source>
        <strain evidence="1">CG-C14</strain>
    </source>
</reference>
<protein>
    <submittedName>
        <fullName evidence="1">Uncharacterized protein</fullName>
    </submittedName>
</protein>
<evidence type="ECO:0000313" key="1">
    <source>
        <dbReference type="EMBL" id="KAJ3019268.1"/>
    </source>
</evidence>
<comment type="caution">
    <text evidence="1">The sequence shown here is derived from an EMBL/GenBank/DDBJ whole genome shotgun (WGS) entry which is preliminary data.</text>
</comment>